<protein>
    <submittedName>
        <fullName evidence="7">Adenosylhomocysteinase</fullName>
        <ecNumber evidence="7">3.3.1.1</ecNumber>
    </submittedName>
</protein>
<dbReference type="SMART" id="SM00997">
    <property type="entry name" value="AdoHcyase_NAD"/>
    <property type="match status" value="1"/>
</dbReference>
<name>A0ABS9VT80_9BIFI</name>
<evidence type="ECO:0000256" key="5">
    <source>
        <dbReference type="SAM" id="MobiDB-lite"/>
    </source>
</evidence>
<gene>
    <name evidence="7" type="ORF">JS533_002460</name>
</gene>
<proteinExistence type="inferred from homology"/>
<dbReference type="InterPro" id="IPR036291">
    <property type="entry name" value="NAD(P)-bd_dom_sf"/>
</dbReference>
<dbReference type="SUPFAM" id="SSF52283">
    <property type="entry name" value="Formate/glycerate dehydrogenase catalytic domain-like"/>
    <property type="match status" value="1"/>
</dbReference>
<keyword evidence="8" id="KW-1185">Reference proteome</keyword>
<dbReference type="Gene3D" id="3.40.50.1480">
    <property type="entry name" value="Adenosylhomocysteinase-like"/>
    <property type="match status" value="1"/>
</dbReference>
<dbReference type="PANTHER" id="PTHR23420">
    <property type="entry name" value="ADENOSYLHOMOCYSTEINASE"/>
    <property type="match status" value="1"/>
</dbReference>
<feature type="region of interest" description="Disordered" evidence="5">
    <location>
        <begin position="93"/>
        <end position="118"/>
    </location>
</feature>
<accession>A0ABS9VT80</accession>
<dbReference type="InterPro" id="IPR015878">
    <property type="entry name" value="Ado_hCys_hydrolase_NAD-bd"/>
</dbReference>
<keyword evidence="7" id="KW-0378">Hydrolase</keyword>
<dbReference type="PROSITE" id="PS00739">
    <property type="entry name" value="ADOHCYASE_2"/>
    <property type="match status" value="1"/>
</dbReference>
<dbReference type="InterPro" id="IPR042172">
    <property type="entry name" value="Adenosylhomocyst_ase-like_sf"/>
</dbReference>
<dbReference type="Pfam" id="PF00670">
    <property type="entry name" value="AdoHcyase_NAD"/>
    <property type="match status" value="1"/>
</dbReference>
<comment type="caution">
    <text evidence="7">The sequence shown here is derived from an EMBL/GenBank/DDBJ whole genome shotgun (WGS) entry which is preliminary data.</text>
</comment>
<evidence type="ECO:0000313" key="7">
    <source>
        <dbReference type="EMBL" id="MCH9275141.1"/>
    </source>
</evidence>
<sequence length="531" mass="55781">MTGHDCAGFAEWAAWYSQRTNRSLAGMTVSVPSVQPTDVADAADGTVDNATAGAAHGTADNAMHASAQSLRFADAAAQWGMIVAHDDMDAIGNASDVSDADDAAGTRPIRPGDDVPDARELSGGDAIDYAESHMAVLRALMSQLRQTVDFTGIRIAVCLVLEPKTAVLLRTLRAAGATVGVFADPSETDQRVADQLRREGIAVEADVRWTPEETQAGALRLLDTIRPQIIIDDGASFARLAADRRPALLADDFIGVAEETTSGVRAFQAMQDAGALTFPVIAVNDSVLKTGFDNVHGTGETCVTTMQELLGAHCFDGRRVAVVGYGPVGRGFAMRVRALGATVTVCDTDPVAALRAVFDGFAARDIDDAVAAADFVISATGVRHTIALEHMRLMREGTVLSVIGGIANEIALDDIPDFRHDNARSIGTIAVPDGPTLTLLAEGDGVNYTAGGGNPIEIMDLSFAVQASAVAYLLAHRGMAVAPLSPGLHRLDAESDRRIARIALAVRGQSASHAVADNGYDWRLTRFADAN</sequence>
<reference evidence="7 8" key="1">
    <citation type="journal article" date="2021" name="Environ. Microbiol.">
        <title>Genetic insights into the dark matter of the mammalian gut microbiota through targeted genome reconstruction.</title>
        <authorList>
            <person name="Lugli G.A."/>
            <person name="Alessandri G."/>
            <person name="Milani C."/>
            <person name="Viappiani A."/>
            <person name="Fontana F."/>
            <person name="Tarracchini C."/>
            <person name="Mancabelli L."/>
            <person name="Argentini C."/>
            <person name="Ruiz L."/>
            <person name="Margolles A."/>
            <person name="van Sinderen D."/>
            <person name="Turroni F."/>
            <person name="Ventura M."/>
        </authorList>
    </citation>
    <scope>NUCLEOTIDE SEQUENCE [LARGE SCALE GENOMIC DNA]</scope>
    <source>
        <strain evidence="7 8">MA1</strain>
    </source>
</reference>
<dbReference type="NCBIfam" id="NF004009">
    <property type="entry name" value="PRK05476.3-2"/>
    <property type="match status" value="1"/>
</dbReference>
<dbReference type="EMBL" id="JAFEJT020000006">
    <property type="protein sequence ID" value="MCH9275141.1"/>
    <property type="molecule type" value="Genomic_DNA"/>
</dbReference>
<evidence type="ECO:0000256" key="4">
    <source>
        <dbReference type="ARBA" id="ARBA00023027"/>
    </source>
</evidence>
<keyword evidence="4" id="KW-0520">NAD</keyword>
<organism evidence="7 8">
    <name type="scientific">Bifidobacterium amazonense</name>
    <dbReference type="NCBI Taxonomy" id="2809027"/>
    <lineage>
        <taxon>Bacteria</taxon>
        <taxon>Bacillati</taxon>
        <taxon>Actinomycetota</taxon>
        <taxon>Actinomycetes</taxon>
        <taxon>Bifidobacteriales</taxon>
        <taxon>Bifidobacteriaceae</taxon>
        <taxon>Bifidobacterium</taxon>
    </lineage>
</organism>
<comment type="similarity">
    <text evidence="2">Belongs to the adenosylhomocysteinase family.</text>
</comment>
<evidence type="ECO:0000313" key="8">
    <source>
        <dbReference type="Proteomes" id="UP000710815"/>
    </source>
</evidence>
<dbReference type="SMART" id="SM00996">
    <property type="entry name" value="AdoHcyase"/>
    <property type="match status" value="1"/>
</dbReference>
<dbReference type="Proteomes" id="UP000710815">
    <property type="component" value="Unassembled WGS sequence"/>
</dbReference>
<evidence type="ECO:0000256" key="3">
    <source>
        <dbReference type="ARBA" id="ARBA00022563"/>
    </source>
</evidence>
<dbReference type="Gene3D" id="3.40.50.720">
    <property type="entry name" value="NAD(P)-binding Rossmann-like Domain"/>
    <property type="match status" value="1"/>
</dbReference>
<dbReference type="SUPFAM" id="SSF51735">
    <property type="entry name" value="NAD(P)-binding Rossmann-fold domains"/>
    <property type="match status" value="1"/>
</dbReference>
<evidence type="ECO:0000256" key="2">
    <source>
        <dbReference type="ARBA" id="ARBA00007122"/>
    </source>
</evidence>
<comment type="cofactor">
    <cofactor evidence="1">
        <name>NAD(+)</name>
        <dbReference type="ChEBI" id="CHEBI:57540"/>
    </cofactor>
</comment>
<dbReference type="InterPro" id="IPR000043">
    <property type="entry name" value="Adenosylhomocysteinase-like"/>
</dbReference>
<evidence type="ECO:0000256" key="1">
    <source>
        <dbReference type="ARBA" id="ARBA00001911"/>
    </source>
</evidence>
<dbReference type="NCBIfam" id="NF004005">
    <property type="entry name" value="PRK05476.2-3"/>
    <property type="match status" value="1"/>
</dbReference>
<dbReference type="GO" id="GO:0016787">
    <property type="term" value="F:hydrolase activity"/>
    <property type="evidence" value="ECO:0007669"/>
    <property type="project" value="UniProtKB-KW"/>
</dbReference>
<reference evidence="7 8" key="2">
    <citation type="journal article" date="2021" name="Syst. Appl. Microbiol.">
        <title>Phylogenetic classification of ten novel species belonging to the genus Bifidobacterium comprising B. phasiani sp. nov., B. pongonis sp. nov., B. saguinibicoloris sp. nov., B. colobi sp. nov., B. simiiventris sp. nov., B. santillanense sp. nov., B. miconis sp. nov., B. amazonense sp. nov., B. pluvialisilvae sp. nov., and B. miconisargentati sp. nov.</title>
        <authorList>
            <person name="Lugli G.A."/>
            <person name="Calvete-Torre I."/>
            <person name="Alessandri G."/>
            <person name="Milani C."/>
            <person name="Turroni F."/>
            <person name="Laiolo P."/>
            <person name="Ossiprandi M.C."/>
            <person name="Margolles A."/>
            <person name="Ruiz L."/>
            <person name="Ventura M."/>
        </authorList>
    </citation>
    <scope>NUCLEOTIDE SEQUENCE [LARGE SCALE GENOMIC DNA]</scope>
    <source>
        <strain evidence="7 8">MA1</strain>
    </source>
</reference>
<dbReference type="Pfam" id="PF05221">
    <property type="entry name" value="AdoHcyase"/>
    <property type="match status" value="2"/>
</dbReference>
<dbReference type="PANTHER" id="PTHR23420:SF0">
    <property type="entry name" value="ADENOSYLHOMOCYSTEINASE"/>
    <property type="match status" value="1"/>
</dbReference>
<keyword evidence="3" id="KW-0554">One-carbon metabolism</keyword>
<dbReference type="RefSeq" id="WP_241512968.1">
    <property type="nucleotide sequence ID" value="NZ_JAFEJT020000006.1"/>
</dbReference>
<feature type="domain" description="S-adenosyl-L-homocysteine hydrolase NAD binding" evidence="6">
    <location>
        <begin position="294"/>
        <end position="453"/>
    </location>
</feature>
<dbReference type="InterPro" id="IPR020082">
    <property type="entry name" value="S-Ado-L-homoCys_hydrolase_CS"/>
</dbReference>
<evidence type="ECO:0000259" key="6">
    <source>
        <dbReference type="SMART" id="SM00997"/>
    </source>
</evidence>
<dbReference type="EC" id="3.3.1.1" evidence="7"/>